<proteinExistence type="predicted"/>
<evidence type="ECO:0000313" key="3">
    <source>
        <dbReference type="Proteomes" id="UP000509597"/>
    </source>
</evidence>
<evidence type="ECO:0000256" key="1">
    <source>
        <dbReference type="SAM" id="SignalP"/>
    </source>
</evidence>
<feature type="chain" id="PRO_5028825314" evidence="1">
    <location>
        <begin position="23"/>
        <end position="149"/>
    </location>
</feature>
<keyword evidence="3" id="KW-1185">Reference proteome</keyword>
<reference evidence="2 3" key="1">
    <citation type="submission" date="2020-07" db="EMBL/GenBank/DDBJ databases">
        <title>Complete genome sequence of Chitinibacter sp. 2T18.</title>
        <authorList>
            <person name="Bae J.-W."/>
            <person name="Choi J.-W."/>
        </authorList>
    </citation>
    <scope>NUCLEOTIDE SEQUENCE [LARGE SCALE GENOMIC DNA]</scope>
    <source>
        <strain evidence="2 3">2T18</strain>
    </source>
</reference>
<accession>A0A7H9BFT3</accession>
<protein>
    <submittedName>
        <fullName evidence="2">Uncharacterized protein</fullName>
    </submittedName>
</protein>
<name>A0A7H9BFT3_9NEIS</name>
<dbReference type="EMBL" id="CP058627">
    <property type="protein sequence ID" value="QLG87282.1"/>
    <property type="molecule type" value="Genomic_DNA"/>
</dbReference>
<keyword evidence="1" id="KW-0732">Signal</keyword>
<feature type="signal peptide" evidence="1">
    <location>
        <begin position="1"/>
        <end position="22"/>
    </location>
</feature>
<dbReference type="AlphaFoldDB" id="A0A7H9BFT3"/>
<dbReference type="KEGG" id="chiz:HQ393_02900"/>
<organism evidence="2 3">
    <name type="scientific">Chitinibacter bivalviorum</name>
    <dbReference type="NCBI Taxonomy" id="2739434"/>
    <lineage>
        <taxon>Bacteria</taxon>
        <taxon>Pseudomonadati</taxon>
        <taxon>Pseudomonadota</taxon>
        <taxon>Betaproteobacteria</taxon>
        <taxon>Neisseriales</taxon>
        <taxon>Chitinibacteraceae</taxon>
        <taxon>Chitinibacter</taxon>
    </lineage>
</organism>
<sequence>MKQLLKLAVLSASVLMAGSAMAEETASAAAKADVTIAKGTDITIAKGKVGQAPVQVVYDYLVDRISDENGLADYQTLQINQKSPKAEDYQNVTLEVIKSGLADDSVATQRYRFVMNFTDDTHVWQIKSVKQEWQCRRGNSKAWTQKPCK</sequence>
<gene>
    <name evidence="2" type="ORF">HQ393_02900</name>
</gene>
<dbReference type="Proteomes" id="UP000509597">
    <property type="component" value="Chromosome"/>
</dbReference>
<dbReference type="RefSeq" id="WP_179357366.1">
    <property type="nucleotide sequence ID" value="NZ_CP058627.1"/>
</dbReference>
<evidence type="ECO:0000313" key="2">
    <source>
        <dbReference type="EMBL" id="QLG87282.1"/>
    </source>
</evidence>